<reference evidence="2" key="2">
    <citation type="submission" date="2023-06" db="EMBL/GenBank/DDBJ databases">
        <authorList>
            <consortium name="Lawrence Berkeley National Laboratory"/>
            <person name="Mondo S.J."/>
            <person name="Hensen N."/>
            <person name="Bonometti L."/>
            <person name="Westerberg I."/>
            <person name="Brannstrom I.O."/>
            <person name="Guillou S."/>
            <person name="Cros-Aarteil S."/>
            <person name="Calhoun S."/>
            <person name="Haridas S."/>
            <person name="Kuo A."/>
            <person name="Pangilinan J."/>
            <person name="Riley R."/>
            <person name="Labutti K."/>
            <person name="Andreopoulos B."/>
            <person name="Lipzen A."/>
            <person name="Chen C."/>
            <person name="Yanf M."/>
            <person name="Daum C."/>
            <person name="Ng V."/>
            <person name="Clum A."/>
            <person name="Steindorff A."/>
            <person name="Ohm R."/>
            <person name="Martin F."/>
            <person name="Silar P."/>
            <person name="Natvig D."/>
            <person name="Lalanne C."/>
            <person name="Gautier V."/>
            <person name="Ament-Velasquez S.L."/>
            <person name="Kruys A."/>
            <person name="Hutchinson M.I."/>
            <person name="Powell A.J."/>
            <person name="Barry K."/>
            <person name="Miller A.N."/>
            <person name="Grigoriev I.V."/>
            <person name="Debuchy R."/>
            <person name="Gladieux P."/>
            <person name="Thoren M.H."/>
            <person name="Johannesson H."/>
        </authorList>
    </citation>
    <scope>NUCLEOTIDE SEQUENCE</scope>
    <source>
        <strain evidence="2">PSN324</strain>
    </source>
</reference>
<dbReference type="AlphaFoldDB" id="A0AAV9HM30"/>
<feature type="domain" description="Protein kinase" evidence="1">
    <location>
        <begin position="224"/>
        <end position="566"/>
    </location>
</feature>
<reference evidence="2" key="1">
    <citation type="journal article" date="2023" name="Mol. Phylogenet. Evol.">
        <title>Genome-scale phylogeny and comparative genomics of the fungal order Sordariales.</title>
        <authorList>
            <person name="Hensen N."/>
            <person name="Bonometti L."/>
            <person name="Westerberg I."/>
            <person name="Brannstrom I.O."/>
            <person name="Guillou S."/>
            <person name="Cros-Aarteil S."/>
            <person name="Calhoun S."/>
            <person name="Haridas S."/>
            <person name="Kuo A."/>
            <person name="Mondo S."/>
            <person name="Pangilinan J."/>
            <person name="Riley R."/>
            <person name="LaButti K."/>
            <person name="Andreopoulos B."/>
            <person name="Lipzen A."/>
            <person name="Chen C."/>
            <person name="Yan M."/>
            <person name="Daum C."/>
            <person name="Ng V."/>
            <person name="Clum A."/>
            <person name="Steindorff A."/>
            <person name="Ohm R.A."/>
            <person name="Martin F."/>
            <person name="Silar P."/>
            <person name="Natvig D.O."/>
            <person name="Lalanne C."/>
            <person name="Gautier V."/>
            <person name="Ament-Velasquez S.L."/>
            <person name="Kruys A."/>
            <person name="Hutchinson M.I."/>
            <person name="Powell A.J."/>
            <person name="Barry K."/>
            <person name="Miller A.N."/>
            <person name="Grigoriev I.V."/>
            <person name="Debuchy R."/>
            <person name="Gladieux P."/>
            <person name="Hiltunen Thoren M."/>
            <person name="Johannesson H."/>
        </authorList>
    </citation>
    <scope>NUCLEOTIDE SEQUENCE</scope>
    <source>
        <strain evidence="2">PSN324</strain>
    </source>
</reference>
<evidence type="ECO:0000313" key="3">
    <source>
        <dbReference type="Proteomes" id="UP001321749"/>
    </source>
</evidence>
<name>A0AAV9HM30_9PEZI</name>
<organism evidence="2 3">
    <name type="scientific">Cladorrhinum samala</name>
    <dbReference type="NCBI Taxonomy" id="585594"/>
    <lineage>
        <taxon>Eukaryota</taxon>
        <taxon>Fungi</taxon>
        <taxon>Dikarya</taxon>
        <taxon>Ascomycota</taxon>
        <taxon>Pezizomycotina</taxon>
        <taxon>Sordariomycetes</taxon>
        <taxon>Sordariomycetidae</taxon>
        <taxon>Sordariales</taxon>
        <taxon>Podosporaceae</taxon>
        <taxon>Cladorrhinum</taxon>
    </lineage>
</organism>
<dbReference type="PANTHER" id="PTHR24359">
    <property type="entry name" value="SERINE/THREONINE-PROTEIN KINASE SBK1"/>
    <property type="match status" value="1"/>
</dbReference>
<evidence type="ECO:0000259" key="1">
    <source>
        <dbReference type="PROSITE" id="PS50011"/>
    </source>
</evidence>
<dbReference type="GO" id="GO:0005524">
    <property type="term" value="F:ATP binding"/>
    <property type="evidence" value="ECO:0007669"/>
    <property type="project" value="InterPro"/>
</dbReference>
<protein>
    <submittedName>
        <fullName evidence="2">Kinase-like domain-containing protein</fullName>
    </submittedName>
</protein>
<dbReference type="Proteomes" id="UP001321749">
    <property type="component" value="Unassembled WGS sequence"/>
</dbReference>
<keyword evidence="3" id="KW-1185">Reference proteome</keyword>
<dbReference type="Pfam" id="PF00069">
    <property type="entry name" value="Pkinase"/>
    <property type="match status" value="1"/>
</dbReference>
<gene>
    <name evidence="2" type="ORF">QBC42DRAFT_288462</name>
</gene>
<dbReference type="Gene3D" id="1.10.510.10">
    <property type="entry name" value="Transferase(Phosphotransferase) domain 1"/>
    <property type="match status" value="1"/>
</dbReference>
<proteinExistence type="predicted"/>
<dbReference type="InterPro" id="IPR000719">
    <property type="entry name" value="Prot_kinase_dom"/>
</dbReference>
<sequence>MAHPSLPVSRVIHDPKRVKRIQDRGEAIHRRLTRKTCHDRTPIRDIPSPPREELETNIANQFHAIKTQYNKFIPHANFDQVITPETVLQLVKTLPCYAAMAGAHMQIAQDIYYGKAGDASHPPCRKLIAAMIIADDDLDMLKTYIDQKMSDSCLPLQMDAGSGRLACHDHGAGHRALNRQRRRPGKFCDDFMEASKQLMVPFIVWNERDLHHHYVMEGGGRLPMIFESGSMKGGFGEVSKVKILPGDGRFGRHQTPDGYFALKRLMKSGSTEFDLEVSSLIFAESRANRVPDPDDNETKNHLIKLLATFEIYDSTSRETTYYLLFPWADGNLNEFWKTLRPKHSARNKEDLGWMVEQFMRLGKALQCIHNDREHILSGRTDSNRFGRHGDIKPGNFLYFSHGSGPDGKNPTLVLADFGLGRLHSRETRSQDSPRENPATVTYQAPEYEIEGAKLSPKSDIFSLGCVFLEYITWLLYDDEAIASFGKARAGSNAFGWETDVFFTISPSGTSATIKKGVRDWIQNLQSHPDCVEVVGDMLDLIHKEMLEPNQGRRINSQTLVNRLEKISKCWKRADSLYGTRLWKESSRHLGGDRSYAFELYQ</sequence>
<dbReference type="EMBL" id="MU865011">
    <property type="protein sequence ID" value="KAK4460462.1"/>
    <property type="molecule type" value="Genomic_DNA"/>
</dbReference>
<dbReference type="SUPFAM" id="SSF56112">
    <property type="entry name" value="Protein kinase-like (PK-like)"/>
    <property type="match status" value="1"/>
</dbReference>
<dbReference type="SMART" id="SM00220">
    <property type="entry name" value="S_TKc"/>
    <property type="match status" value="1"/>
</dbReference>
<dbReference type="InterPro" id="IPR011009">
    <property type="entry name" value="Kinase-like_dom_sf"/>
</dbReference>
<dbReference type="PANTHER" id="PTHR24359:SF37">
    <property type="entry name" value="PROTEIN KINASE DOMAIN-CONTAINING PROTEIN"/>
    <property type="match status" value="1"/>
</dbReference>
<evidence type="ECO:0000313" key="2">
    <source>
        <dbReference type="EMBL" id="KAK4460462.1"/>
    </source>
</evidence>
<keyword evidence="2" id="KW-0418">Kinase</keyword>
<accession>A0AAV9HM30</accession>
<dbReference type="GO" id="GO:0004674">
    <property type="term" value="F:protein serine/threonine kinase activity"/>
    <property type="evidence" value="ECO:0007669"/>
    <property type="project" value="TreeGrafter"/>
</dbReference>
<comment type="caution">
    <text evidence="2">The sequence shown here is derived from an EMBL/GenBank/DDBJ whole genome shotgun (WGS) entry which is preliminary data.</text>
</comment>
<keyword evidence="2" id="KW-0808">Transferase</keyword>
<dbReference type="PROSITE" id="PS50011">
    <property type="entry name" value="PROTEIN_KINASE_DOM"/>
    <property type="match status" value="1"/>
</dbReference>